<gene>
    <name evidence="3" type="ORF">FILTAD_00585</name>
</gene>
<sequence>MNPQFEELQKRMNHIGNLNNYLEDLLAKIPGNLLSGKQQAKLMDVLLDDSDLTSLLEGLKDPRPPRFVLVGRTGVGKSSLINAMSGRYLAEVSDVEIGTEEARRFTYESDGQVYFEVIDTRDIGESEAFTKDADAEAELAAVVKAFRPDAILFLQKATERAHSDIDVESAKKMMLSAGYGLPMVGIITHVDELNPSRIKDPADYPPGKLALMEDKKGQLRRIFKEQKVPVDAIIPVSSYIEWSQDPDDLSEVERGELTIGFDGRYGIEELLDFLEQSIDIRAAIHLGMTIRIHKISERIALRFIKVFSTLAATVALSPIIATDIAVLLSLQTVLLMIIAYLSGRDLAFKTARELLVSLGGIGATGFTLRMIAQQGSKFANLILPGAGSAISASIASGGTYAIGKAAVAYYLKGVPEEELNKVVKNARDEFDRGLE</sequence>
<dbReference type="Proteomes" id="UP000270468">
    <property type="component" value="Unassembled WGS sequence"/>
</dbReference>
<dbReference type="EMBL" id="UXAV01000020">
    <property type="protein sequence ID" value="VDC21581.1"/>
    <property type="molecule type" value="Genomic_DNA"/>
</dbReference>
<dbReference type="AlphaFoldDB" id="A0A3P5WPW5"/>
<accession>A0A3P5WPW5</accession>
<reference evidence="3 4" key="1">
    <citation type="submission" date="2018-11" db="EMBL/GenBank/DDBJ databases">
        <authorList>
            <person name="Criscuolo A."/>
        </authorList>
    </citation>
    <scope>NUCLEOTIDE SEQUENCE [LARGE SCALE GENOMIC DNA]</scope>
    <source>
        <strain evidence="3">ATB-66</strain>
    </source>
</reference>
<evidence type="ECO:0000313" key="3">
    <source>
        <dbReference type="EMBL" id="VDC21581.1"/>
    </source>
</evidence>
<keyword evidence="1" id="KW-0812">Transmembrane</keyword>
<feature type="transmembrane region" description="Helical" evidence="1">
    <location>
        <begin position="378"/>
        <end position="402"/>
    </location>
</feature>
<feature type="transmembrane region" description="Helical" evidence="1">
    <location>
        <begin position="354"/>
        <end position="372"/>
    </location>
</feature>
<protein>
    <submittedName>
        <fullName evidence="3">GTP-binding protein Der</fullName>
    </submittedName>
</protein>
<dbReference type="Gene3D" id="3.40.50.300">
    <property type="entry name" value="P-loop containing nucleotide triphosphate hydrolases"/>
    <property type="match status" value="1"/>
</dbReference>
<dbReference type="InterPro" id="IPR027417">
    <property type="entry name" value="P-loop_NTPase"/>
</dbReference>
<dbReference type="Pfam" id="PF01926">
    <property type="entry name" value="MMR_HSR1"/>
    <property type="match status" value="1"/>
</dbReference>
<dbReference type="OrthoDB" id="9255830at2"/>
<keyword evidence="1" id="KW-1133">Transmembrane helix</keyword>
<keyword evidence="4" id="KW-1185">Reference proteome</keyword>
<dbReference type="CDD" id="cd00882">
    <property type="entry name" value="Ras_like_GTPase"/>
    <property type="match status" value="1"/>
</dbReference>
<dbReference type="InterPro" id="IPR006073">
    <property type="entry name" value="GTP-bd"/>
</dbReference>
<name>A0A3P5WPW5_9BACL</name>
<keyword evidence="1" id="KW-0472">Membrane</keyword>
<organism evidence="3 4">
    <name type="scientific">Filibacter tadaridae</name>
    <dbReference type="NCBI Taxonomy" id="2483811"/>
    <lineage>
        <taxon>Bacteria</taxon>
        <taxon>Bacillati</taxon>
        <taxon>Bacillota</taxon>
        <taxon>Bacilli</taxon>
        <taxon>Bacillales</taxon>
        <taxon>Caryophanaceae</taxon>
        <taxon>Filibacter</taxon>
    </lineage>
</organism>
<evidence type="ECO:0000256" key="1">
    <source>
        <dbReference type="SAM" id="Phobius"/>
    </source>
</evidence>
<feature type="domain" description="G" evidence="2">
    <location>
        <begin position="67"/>
        <end position="169"/>
    </location>
</feature>
<evidence type="ECO:0000259" key="2">
    <source>
        <dbReference type="Pfam" id="PF01926"/>
    </source>
</evidence>
<proteinExistence type="predicted"/>
<dbReference type="RefSeq" id="WP_124069030.1">
    <property type="nucleotide sequence ID" value="NZ_CBCRXF010000007.1"/>
</dbReference>
<feature type="transmembrane region" description="Helical" evidence="1">
    <location>
        <begin position="324"/>
        <end position="342"/>
    </location>
</feature>
<dbReference type="GO" id="GO:0005525">
    <property type="term" value="F:GTP binding"/>
    <property type="evidence" value="ECO:0007669"/>
    <property type="project" value="InterPro"/>
</dbReference>
<dbReference type="SUPFAM" id="SSF52540">
    <property type="entry name" value="P-loop containing nucleoside triphosphate hydrolases"/>
    <property type="match status" value="1"/>
</dbReference>
<evidence type="ECO:0000313" key="4">
    <source>
        <dbReference type="Proteomes" id="UP000270468"/>
    </source>
</evidence>